<sequence length="101" mass="10963">MEGGRKPDLVFEIDGVSNGLVCRIQHGLESRLKREGLVEPNRVRGSQRWILVTSGVADEEVSYDLRGEGMEVGGGLCAPSRSPPPQQPPCLVARALRVGRI</sequence>
<gene>
    <name evidence="1" type="ORF">CRG98_030941</name>
</gene>
<evidence type="ECO:0000313" key="1">
    <source>
        <dbReference type="EMBL" id="PKI48654.1"/>
    </source>
</evidence>
<evidence type="ECO:0000313" key="2">
    <source>
        <dbReference type="Proteomes" id="UP000233551"/>
    </source>
</evidence>
<comment type="caution">
    <text evidence="1">The sequence shown here is derived from an EMBL/GenBank/DDBJ whole genome shotgun (WGS) entry which is preliminary data.</text>
</comment>
<dbReference type="EMBL" id="PGOL01002357">
    <property type="protein sequence ID" value="PKI48654.1"/>
    <property type="molecule type" value="Genomic_DNA"/>
</dbReference>
<accession>A0A2I0IXD0</accession>
<reference evidence="1 2" key="1">
    <citation type="submission" date="2017-11" db="EMBL/GenBank/DDBJ databases">
        <title>De-novo sequencing of pomegranate (Punica granatum L.) genome.</title>
        <authorList>
            <person name="Akparov Z."/>
            <person name="Amiraslanov A."/>
            <person name="Hajiyeva S."/>
            <person name="Abbasov M."/>
            <person name="Kaur K."/>
            <person name="Hamwieh A."/>
            <person name="Solovyev V."/>
            <person name="Salamov A."/>
            <person name="Braich B."/>
            <person name="Kosarev P."/>
            <person name="Mahmoud A."/>
            <person name="Hajiyev E."/>
            <person name="Babayeva S."/>
            <person name="Izzatullayeva V."/>
            <person name="Mammadov A."/>
            <person name="Mammadov A."/>
            <person name="Sharifova S."/>
            <person name="Ojaghi J."/>
            <person name="Eynullazada K."/>
            <person name="Bayramov B."/>
            <person name="Abdulazimova A."/>
            <person name="Shahmuradov I."/>
        </authorList>
    </citation>
    <scope>NUCLEOTIDE SEQUENCE [LARGE SCALE GENOMIC DNA]</scope>
    <source>
        <strain evidence="2">cv. AG2017</strain>
        <tissue evidence="1">Leaf</tissue>
    </source>
</reference>
<keyword evidence="2" id="KW-1185">Reference proteome</keyword>
<proteinExistence type="predicted"/>
<name>A0A2I0IXD0_PUNGR</name>
<protein>
    <submittedName>
        <fullName evidence="1">Uncharacterized protein</fullName>
    </submittedName>
</protein>
<dbReference type="AlphaFoldDB" id="A0A2I0IXD0"/>
<organism evidence="1 2">
    <name type="scientific">Punica granatum</name>
    <name type="common">Pomegranate</name>
    <dbReference type="NCBI Taxonomy" id="22663"/>
    <lineage>
        <taxon>Eukaryota</taxon>
        <taxon>Viridiplantae</taxon>
        <taxon>Streptophyta</taxon>
        <taxon>Embryophyta</taxon>
        <taxon>Tracheophyta</taxon>
        <taxon>Spermatophyta</taxon>
        <taxon>Magnoliopsida</taxon>
        <taxon>eudicotyledons</taxon>
        <taxon>Gunneridae</taxon>
        <taxon>Pentapetalae</taxon>
        <taxon>rosids</taxon>
        <taxon>malvids</taxon>
        <taxon>Myrtales</taxon>
        <taxon>Lythraceae</taxon>
        <taxon>Punica</taxon>
    </lineage>
</organism>
<dbReference type="Proteomes" id="UP000233551">
    <property type="component" value="Unassembled WGS sequence"/>
</dbReference>